<keyword evidence="1" id="KW-0808">Transferase</keyword>
<dbReference type="InterPro" id="IPR000182">
    <property type="entry name" value="GNAT_dom"/>
</dbReference>
<dbReference type="Pfam" id="PF00583">
    <property type="entry name" value="Acetyltransf_1"/>
    <property type="match status" value="1"/>
</dbReference>
<keyword evidence="2" id="KW-0812">Transmembrane</keyword>
<sequence length="223" mass="25171">MSTYHIRLYKACDYHTVREIFTIGCFEHTAAAFFHASRLPHNCVALLVGFLLPLLTTRSLILSIICVLSVMVLLWFSIRELISSCVKRALAEDLKDIDGYYMRRGSHCFWVAESAGEVVGTVAAVPLEVLGGEKIVELKRMSVASTHRGKGIAKMLCRTLIDFAQKKRYNAVILSTTSVQVDAVRLYEKMGFWHVDSSYQGSFINGLLGFIWVTYRYDLSTNK</sequence>
<dbReference type="AlphaFoldDB" id="A0AAV6ZEL7"/>
<evidence type="ECO:0000313" key="4">
    <source>
        <dbReference type="EMBL" id="KAG8544303.1"/>
    </source>
</evidence>
<evidence type="ECO:0000256" key="1">
    <source>
        <dbReference type="ARBA" id="ARBA00022679"/>
    </source>
</evidence>
<dbReference type="PANTHER" id="PTHR13947">
    <property type="entry name" value="GNAT FAMILY N-ACETYLTRANSFERASE"/>
    <property type="match status" value="1"/>
</dbReference>
<evidence type="ECO:0000313" key="5">
    <source>
        <dbReference type="Proteomes" id="UP000824782"/>
    </source>
</evidence>
<protein>
    <recommendedName>
        <fullName evidence="3">N-acetyltransferase domain-containing protein</fullName>
    </recommendedName>
</protein>
<dbReference type="CDD" id="cd04301">
    <property type="entry name" value="NAT_SF"/>
    <property type="match status" value="1"/>
</dbReference>
<dbReference type="InterPro" id="IPR016181">
    <property type="entry name" value="Acyl_CoA_acyltransferase"/>
</dbReference>
<keyword evidence="2" id="KW-0472">Membrane</keyword>
<comment type="caution">
    <text evidence="4">The sequence shown here is derived from an EMBL/GenBank/DDBJ whole genome shotgun (WGS) entry which is preliminary data.</text>
</comment>
<evidence type="ECO:0000259" key="3">
    <source>
        <dbReference type="PROSITE" id="PS51186"/>
    </source>
</evidence>
<dbReference type="PANTHER" id="PTHR13947:SF58">
    <property type="entry name" value="8B (PUTATIVE,_PSEUDO-RELATED"/>
    <property type="match status" value="1"/>
</dbReference>
<feature type="domain" description="N-acetyltransferase" evidence="3">
    <location>
        <begin position="70"/>
        <end position="218"/>
    </location>
</feature>
<keyword evidence="2" id="KW-1133">Transmembrane helix</keyword>
<dbReference type="GO" id="GO:0008080">
    <property type="term" value="F:N-acetyltransferase activity"/>
    <property type="evidence" value="ECO:0007669"/>
    <property type="project" value="InterPro"/>
</dbReference>
<dbReference type="PROSITE" id="PS51186">
    <property type="entry name" value="GNAT"/>
    <property type="match status" value="1"/>
</dbReference>
<dbReference type="SUPFAM" id="SSF55729">
    <property type="entry name" value="Acyl-CoA N-acyltransferases (Nat)"/>
    <property type="match status" value="1"/>
</dbReference>
<name>A0AAV6ZEL7_ENGPU</name>
<organism evidence="4 5">
    <name type="scientific">Engystomops pustulosus</name>
    <name type="common">Tungara frog</name>
    <name type="synonym">Physalaemus pustulosus</name>
    <dbReference type="NCBI Taxonomy" id="76066"/>
    <lineage>
        <taxon>Eukaryota</taxon>
        <taxon>Metazoa</taxon>
        <taxon>Chordata</taxon>
        <taxon>Craniata</taxon>
        <taxon>Vertebrata</taxon>
        <taxon>Euteleostomi</taxon>
        <taxon>Amphibia</taxon>
        <taxon>Batrachia</taxon>
        <taxon>Anura</taxon>
        <taxon>Neobatrachia</taxon>
        <taxon>Hyloidea</taxon>
        <taxon>Leptodactylidae</taxon>
        <taxon>Leiuperinae</taxon>
        <taxon>Engystomops</taxon>
    </lineage>
</organism>
<reference evidence="4" key="1">
    <citation type="thesis" date="2020" institute="ProQuest LLC" country="789 East Eisenhower Parkway, Ann Arbor, MI, USA">
        <title>Comparative Genomics and Chromosome Evolution.</title>
        <authorList>
            <person name="Mudd A.B."/>
        </authorList>
    </citation>
    <scope>NUCLEOTIDE SEQUENCE</scope>
    <source>
        <strain evidence="4">237g6f4</strain>
        <tissue evidence="4">Blood</tissue>
    </source>
</reference>
<gene>
    <name evidence="4" type="ORF">GDO81_022725</name>
</gene>
<evidence type="ECO:0000256" key="2">
    <source>
        <dbReference type="SAM" id="Phobius"/>
    </source>
</evidence>
<dbReference type="InterPro" id="IPR050769">
    <property type="entry name" value="NAT_camello-type"/>
</dbReference>
<proteinExistence type="predicted"/>
<accession>A0AAV6ZEL7</accession>
<keyword evidence="5" id="KW-1185">Reference proteome</keyword>
<feature type="transmembrane region" description="Helical" evidence="2">
    <location>
        <begin position="60"/>
        <end position="78"/>
    </location>
</feature>
<dbReference type="EMBL" id="WNYA01002409">
    <property type="protein sequence ID" value="KAG8544303.1"/>
    <property type="molecule type" value="Genomic_DNA"/>
</dbReference>
<dbReference type="Proteomes" id="UP000824782">
    <property type="component" value="Unassembled WGS sequence"/>
</dbReference>
<dbReference type="Gene3D" id="3.40.630.30">
    <property type="match status" value="1"/>
</dbReference>